<keyword evidence="1" id="KW-0812">Transmembrane</keyword>
<keyword evidence="4" id="KW-1185">Reference proteome</keyword>
<dbReference type="InterPro" id="IPR051207">
    <property type="entry name" value="ComplexI_NDUFA9_subunit"/>
</dbReference>
<sequence length="404" mass="42416">MTGLGRSASKGLIVAPDADWVTADISTLTSADKWMPLLEGVDAIVNAAGLLQNGLRDQVALVQRDAIKALIAACEVSGARAFVQISAPGATVTSDTEFFRTKAEADEALKASGLDWTILRPGLVLSPHAYGGTSLIRRLAAMPAIQVVTLGQARIQTVHVGDVANAVLHALEHSLSGVDAALVEEAPHTLTALTLSVRKWLGFRPPLVTVSVPLGLGRVVALFADAASYLGWRSSLRTTSLRVLATDVLGDAAAWPALSGQTMRTLDESLRDLPSTLQERIHARAMFWFPFLLITLSLFWIASGTIGLLRQDAALGLIAGAVPAPFVKLAVLSGGVLDILIGLGLLVRPLVRLACLAAILLSLAYLVGAAIFVPWLWADPLGPMVKVIPGIALAVIVGALAESR</sequence>
<dbReference type="PATRIC" id="fig|1280950.3.peg.2360"/>
<accession>A0A059FMB2</accession>
<dbReference type="Proteomes" id="UP000025171">
    <property type="component" value="Unassembled WGS sequence"/>
</dbReference>
<dbReference type="PANTHER" id="PTHR12126">
    <property type="entry name" value="NADH-UBIQUINONE OXIDOREDUCTASE 39 KDA SUBUNIT-RELATED"/>
    <property type="match status" value="1"/>
</dbReference>
<dbReference type="InterPro" id="IPR036291">
    <property type="entry name" value="NAD(P)-bd_dom_sf"/>
</dbReference>
<dbReference type="Pfam" id="PF13460">
    <property type="entry name" value="NAD_binding_10"/>
    <property type="match status" value="1"/>
</dbReference>
<feature type="transmembrane region" description="Helical" evidence="1">
    <location>
        <begin position="287"/>
        <end position="309"/>
    </location>
</feature>
<dbReference type="GO" id="GO:0044877">
    <property type="term" value="F:protein-containing complex binding"/>
    <property type="evidence" value="ECO:0007669"/>
    <property type="project" value="TreeGrafter"/>
</dbReference>
<comment type="caution">
    <text evidence="3">The sequence shown here is derived from an EMBL/GenBank/DDBJ whole genome shotgun (WGS) entry which is preliminary data.</text>
</comment>
<evidence type="ECO:0000256" key="1">
    <source>
        <dbReference type="SAM" id="Phobius"/>
    </source>
</evidence>
<dbReference type="InterPro" id="IPR025695">
    <property type="entry name" value="DoxX-like"/>
</dbReference>
<dbReference type="Gene3D" id="3.40.50.720">
    <property type="entry name" value="NAD(P)-binding Rossmann-like Domain"/>
    <property type="match status" value="1"/>
</dbReference>
<organism evidence="3 4">
    <name type="scientific">Hyphomonas johnsonii MHS-2</name>
    <dbReference type="NCBI Taxonomy" id="1280950"/>
    <lineage>
        <taxon>Bacteria</taxon>
        <taxon>Pseudomonadati</taxon>
        <taxon>Pseudomonadota</taxon>
        <taxon>Alphaproteobacteria</taxon>
        <taxon>Hyphomonadales</taxon>
        <taxon>Hyphomonadaceae</taxon>
        <taxon>Hyphomonas</taxon>
    </lineage>
</organism>
<keyword evidence="1" id="KW-1133">Transmembrane helix</keyword>
<feature type="transmembrane region" description="Helical" evidence="1">
    <location>
        <begin position="329"/>
        <end position="347"/>
    </location>
</feature>
<dbReference type="STRING" id="1280950.HJO_11772"/>
<reference evidence="3 4" key="1">
    <citation type="journal article" date="2014" name="Antonie Van Leeuwenhoek">
        <title>Hyphomonas beringensis sp. nov. and Hyphomonas chukchiensis sp. nov., isolated from surface seawater of the Bering Sea and Chukchi Sea.</title>
        <authorList>
            <person name="Li C."/>
            <person name="Lai Q."/>
            <person name="Li G."/>
            <person name="Dong C."/>
            <person name="Wang J."/>
            <person name="Liao Y."/>
            <person name="Shao Z."/>
        </authorList>
    </citation>
    <scope>NUCLEOTIDE SEQUENCE [LARGE SCALE GENOMIC DNA]</scope>
    <source>
        <strain evidence="3 4">MHS-2</strain>
    </source>
</reference>
<protein>
    <recommendedName>
        <fullName evidence="2">NAD(P)-binding domain-containing protein</fullName>
    </recommendedName>
</protein>
<dbReference type="EMBL" id="ARYK01000005">
    <property type="protein sequence ID" value="KCZ91794.1"/>
    <property type="molecule type" value="Genomic_DNA"/>
</dbReference>
<feature type="transmembrane region" description="Helical" evidence="1">
    <location>
        <begin position="354"/>
        <end position="377"/>
    </location>
</feature>
<keyword evidence="1" id="KW-0472">Membrane</keyword>
<dbReference type="Pfam" id="PF13781">
    <property type="entry name" value="DoxX_3"/>
    <property type="match status" value="1"/>
</dbReference>
<name>A0A059FMB2_9PROT</name>
<dbReference type="InterPro" id="IPR016040">
    <property type="entry name" value="NAD(P)-bd_dom"/>
</dbReference>
<gene>
    <name evidence="3" type="ORF">HJO_11772</name>
</gene>
<feature type="transmembrane region" description="Helical" evidence="1">
    <location>
        <begin position="383"/>
        <end position="401"/>
    </location>
</feature>
<dbReference type="PANTHER" id="PTHR12126:SF11">
    <property type="entry name" value="NADH DEHYDROGENASE [UBIQUINONE] 1 ALPHA SUBCOMPLEX SUBUNIT 9, MITOCHONDRIAL"/>
    <property type="match status" value="1"/>
</dbReference>
<dbReference type="SUPFAM" id="SSF51735">
    <property type="entry name" value="NAD(P)-binding Rossmann-fold domains"/>
    <property type="match status" value="1"/>
</dbReference>
<evidence type="ECO:0000313" key="3">
    <source>
        <dbReference type="EMBL" id="KCZ91794.1"/>
    </source>
</evidence>
<evidence type="ECO:0000313" key="4">
    <source>
        <dbReference type="Proteomes" id="UP000025171"/>
    </source>
</evidence>
<dbReference type="AlphaFoldDB" id="A0A059FMB2"/>
<dbReference type="eggNOG" id="COG0702">
    <property type="taxonomic scope" value="Bacteria"/>
</dbReference>
<feature type="domain" description="NAD(P)-binding" evidence="2">
    <location>
        <begin position="16"/>
        <end position="135"/>
    </location>
</feature>
<proteinExistence type="predicted"/>
<evidence type="ECO:0000259" key="2">
    <source>
        <dbReference type="Pfam" id="PF13460"/>
    </source>
</evidence>